<dbReference type="PROSITE" id="PS50950">
    <property type="entry name" value="ZF_THAP"/>
    <property type="match status" value="1"/>
</dbReference>
<dbReference type="OMA" id="DDTYVCS"/>
<dbReference type="AlphaFoldDB" id="A0A026W1T8"/>
<dbReference type="InterPro" id="IPR006612">
    <property type="entry name" value="THAP_Znf"/>
</dbReference>
<accession>A0A026W1T8</accession>
<evidence type="ECO:0000256" key="1">
    <source>
        <dbReference type="ARBA" id="ARBA00004642"/>
    </source>
</evidence>
<evidence type="ECO:0000256" key="4">
    <source>
        <dbReference type="ARBA" id="ARBA00022771"/>
    </source>
</evidence>
<dbReference type="GO" id="GO:0008270">
    <property type="term" value="F:zinc ion binding"/>
    <property type="evidence" value="ECO:0007669"/>
    <property type="project" value="UniProtKB-KW"/>
</dbReference>
<keyword evidence="5" id="KW-0862">Zinc</keyword>
<evidence type="ECO:0000256" key="6">
    <source>
        <dbReference type="ARBA" id="ARBA00023015"/>
    </source>
</evidence>
<feature type="domain" description="THAP-type" evidence="13">
    <location>
        <begin position="1"/>
        <end position="90"/>
    </location>
</feature>
<evidence type="ECO:0000256" key="2">
    <source>
        <dbReference type="ARBA" id="ARBA00006177"/>
    </source>
</evidence>
<proteinExistence type="inferred from homology"/>
<name>A0A026W1T8_OOCBI</name>
<dbReference type="Proteomes" id="UP000053097">
    <property type="component" value="Unassembled WGS sequence"/>
</dbReference>
<evidence type="ECO:0000256" key="7">
    <source>
        <dbReference type="ARBA" id="ARBA00023054"/>
    </source>
</evidence>
<dbReference type="GO" id="GO:0043565">
    <property type="term" value="F:sequence-specific DNA binding"/>
    <property type="evidence" value="ECO:0007669"/>
    <property type="project" value="InterPro"/>
</dbReference>
<sequence>MTRKCALCKGTNYKNNYSFFSAPKDAETRKKWQVALALENYTVTDDTYVCSKHFNKNDIITHWISGVPPQVVKVKYKKCRLRPGAVPGRNSYSVSNSRSTDQHEININDFSIFKKEQTLEKNKTLLIKRSKRKTLNDDKYVVNRNTNTYYQTYSKLQSYAYNGEGEESCDFNNVELTNTKDKEKKENVQISNESCSNVPRYASYASSENNETLVKTCKHDVSNMQDTSVYDKGCETNMLFEDFLEVCTELSIPHGWSCLITSKGHDTTVVYLYMNITKNGLPFVEKQIFIRSDMVLHYSVANTEIDPLVHNLIKERKHNKIRSLLDVEILIAEFDQRAVCQGICDSRDYKSVDAIKVLYMDGVKWRHISCPLILNNDNSRCTRCATLSRFLLLTKF</sequence>
<dbReference type="SMART" id="SM00692">
    <property type="entry name" value="DM3"/>
    <property type="match status" value="1"/>
</dbReference>
<evidence type="ECO:0000256" key="10">
    <source>
        <dbReference type="ARBA" id="ARBA00023242"/>
    </source>
</evidence>
<keyword evidence="8 12" id="KW-0238">DNA-binding</keyword>
<organism evidence="14 15">
    <name type="scientific">Ooceraea biroi</name>
    <name type="common">Clonal raider ant</name>
    <name type="synonym">Cerapachys biroi</name>
    <dbReference type="NCBI Taxonomy" id="2015173"/>
    <lineage>
        <taxon>Eukaryota</taxon>
        <taxon>Metazoa</taxon>
        <taxon>Ecdysozoa</taxon>
        <taxon>Arthropoda</taxon>
        <taxon>Hexapoda</taxon>
        <taxon>Insecta</taxon>
        <taxon>Pterygota</taxon>
        <taxon>Neoptera</taxon>
        <taxon>Endopterygota</taxon>
        <taxon>Hymenoptera</taxon>
        <taxon>Apocrita</taxon>
        <taxon>Aculeata</taxon>
        <taxon>Formicoidea</taxon>
        <taxon>Formicidae</taxon>
        <taxon>Dorylinae</taxon>
        <taxon>Ooceraea</taxon>
    </lineage>
</organism>
<keyword evidence="4 12" id="KW-0863">Zinc-finger</keyword>
<dbReference type="InterPro" id="IPR026516">
    <property type="entry name" value="THAP1/10"/>
</dbReference>
<dbReference type="OrthoDB" id="7331812at2759"/>
<reference evidence="14 15" key="1">
    <citation type="journal article" date="2014" name="Curr. Biol.">
        <title>The genome of the clonal raider ant Cerapachys biroi.</title>
        <authorList>
            <person name="Oxley P.R."/>
            <person name="Ji L."/>
            <person name="Fetter-Pruneda I."/>
            <person name="McKenzie S.K."/>
            <person name="Li C."/>
            <person name="Hu H."/>
            <person name="Zhang G."/>
            <person name="Kronauer D.J."/>
        </authorList>
    </citation>
    <scope>NUCLEOTIDE SEQUENCE [LARGE SCALE GENOMIC DNA]</scope>
</reference>
<dbReference type="Gene3D" id="6.20.210.20">
    <property type="entry name" value="THAP domain"/>
    <property type="match status" value="1"/>
</dbReference>
<evidence type="ECO:0000313" key="15">
    <source>
        <dbReference type="Proteomes" id="UP000053097"/>
    </source>
</evidence>
<evidence type="ECO:0000256" key="5">
    <source>
        <dbReference type="ARBA" id="ARBA00022833"/>
    </source>
</evidence>
<dbReference type="Pfam" id="PF05485">
    <property type="entry name" value="THAP"/>
    <property type="match status" value="1"/>
</dbReference>
<dbReference type="SUPFAM" id="SSF57716">
    <property type="entry name" value="Glucocorticoid receptor-like (DNA-binding domain)"/>
    <property type="match status" value="1"/>
</dbReference>
<keyword evidence="10" id="KW-0539">Nucleus</keyword>
<keyword evidence="9" id="KW-0804">Transcription</keyword>
<evidence type="ECO:0000256" key="8">
    <source>
        <dbReference type="ARBA" id="ARBA00023125"/>
    </source>
</evidence>
<dbReference type="GO" id="GO:0005654">
    <property type="term" value="C:nucleoplasm"/>
    <property type="evidence" value="ECO:0007669"/>
    <property type="project" value="UniProtKB-SubCell"/>
</dbReference>
<dbReference type="PANTHER" id="PTHR46600">
    <property type="entry name" value="THAP DOMAIN-CONTAINING"/>
    <property type="match status" value="1"/>
</dbReference>
<evidence type="ECO:0000313" key="14">
    <source>
        <dbReference type="EMBL" id="EZA49541.1"/>
    </source>
</evidence>
<keyword evidence="6" id="KW-0805">Transcription regulation</keyword>
<keyword evidence="15" id="KW-1185">Reference proteome</keyword>
<keyword evidence="11" id="KW-0131">Cell cycle</keyword>
<protein>
    <recommendedName>
        <fullName evidence="13">THAP-type domain-containing protein</fullName>
    </recommendedName>
</protein>
<dbReference type="SMART" id="SM00980">
    <property type="entry name" value="THAP"/>
    <property type="match status" value="1"/>
</dbReference>
<evidence type="ECO:0000259" key="13">
    <source>
        <dbReference type="PROSITE" id="PS50950"/>
    </source>
</evidence>
<comment type="similarity">
    <text evidence="2">Belongs to the THAP1 family.</text>
</comment>
<evidence type="ECO:0000256" key="3">
    <source>
        <dbReference type="ARBA" id="ARBA00022723"/>
    </source>
</evidence>
<dbReference type="InterPro" id="IPR038441">
    <property type="entry name" value="THAP_Znf_sf"/>
</dbReference>
<keyword evidence="7" id="KW-0175">Coiled coil</keyword>
<dbReference type="PANTHER" id="PTHR46600:SF1">
    <property type="entry name" value="THAP DOMAIN-CONTAINING PROTEIN 1"/>
    <property type="match status" value="1"/>
</dbReference>
<evidence type="ECO:0000256" key="12">
    <source>
        <dbReference type="PROSITE-ProRule" id="PRU00309"/>
    </source>
</evidence>
<evidence type="ECO:0000256" key="11">
    <source>
        <dbReference type="ARBA" id="ARBA00023306"/>
    </source>
</evidence>
<evidence type="ECO:0000256" key="9">
    <source>
        <dbReference type="ARBA" id="ARBA00023163"/>
    </source>
</evidence>
<dbReference type="EMBL" id="KK107503">
    <property type="protein sequence ID" value="EZA49541.1"/>
    <property type="molecule type" value="Genomic_DNA"/>
</dbReference>
<comment type="subcellular location">
    <subcellularLocation>
        <location evidence="1">Nucleus</location>
        <location evidence="1">Nucleoplasm</location>
    </subcellularLocation>
</comment>
<keyword evidence="3" id="KW-0479">Metal-binding</keyword>
<gene>
    <name evidence="14" type="ORF">X777_12086</name>
</gene>